<sequence>MNWLVRHNLVRGLPSKCFDNDHTCAACLKGKQHNASCKTKLVNSVTKPLYTLHMYLFGPTSDETSSILRNFITEIENLKEHRVKIIRVLVNKSQNKTPYELFNDRSPTIGFLKPFGCHVMILNTLDNLGKFEAKEDEGYFIGYSMSSKAFRFHEAHLETSTSNAQDVCNTNGPKSSGNFNLTATSTNPPTDHMETLAVETPIPTVSSPVPTACLNDAPEPSSDTRLISKRVTSQDDTPSLDNILTLTNRFEDILGVTANTDDTNGMEADLGNMEENISASPTPTLRIHKDHPKSQIIGPVDTPVQTRTKSQEIEEHSFIATIHQKINPALLYEELLQFKIQNVWSLVDCPKGVRPIGTKWVLKNKKDERGILIRNKARLVAQGHTQEEGIDYDEVFTPIAKIEAIRLFLAYASLMGPDGSYSDIDYGGASQDHKSTTGGCQFLGRRLISWQYKKQIIVATSTTEAEYVAYASGCGQVLWIQNQLLDYGLSKPCEALSKEISSYTLLLIETTEEGTKILATVDGKLRAVSESSIRRNLKLNNECLSPKITGFNEFNSNIANALVCLATNRVYNFLKMIFDDELASPLRDDSQGEACPTDSGFEADQDRANITKTSTLPSDLTPRVTSFAADKGSMQIKLTELTDLVKLLGDREGGGLAQSREDALIKGRTSILTSVVSVSISPVTEIPVAEVPTGSGSIPIASPPESTPYTRRKGKKKMAESDTPKKKKLQEQIDVQVARELDEEMVRDVQRMNEQIARDVEIARIHAKEELQMMIDGLDRNNEITQQRKPLSRKQQRDFYMAVLRSHAGWIAKHFKGMTLEEIKEKFDPVWKQMQDFIPIGYKEEGERFKIKGLRLEQESAKKVKIIEEVPKEKLKEMMQLIPVEEVYVETLQAKHPIIDWEVHTEGQRSYWKIIRLGGSSVSYQFFVDLLKHFDREDLNQLWALVKETFNIRPAVNDKEKELWVELKRLYEPDV</sequence>
<feature type="domain" description="Reverse transcriptase Ty1/copia-type" evidence="2">
    <location>
        <begin position="342"/>
        <end position="413"/>
    </location>
</feature>
<dbReference type="AlphaFoldDB" id="A0A6L2JX54"/>
<dbReference type="CDD" id="cd09272">
    <property type="entry name" value="RNase_HI_RT_Ty1"/>
    <property type="match status" value="1"/>
</dbReference>
<organism evidence="3">
    <name type="scientific">Tanacetum cinerariifolium</name>
    <name type="common">Dalmatian daisy</name>
    <name type="synonym">Chrysanthemum cinerariifolium</name>
    <dbReference type="NCBI Taxonomy" id="118510"/>
    <lineage>
        <taxon>Eukaryota</taxon>
        <taxon>Viridiplantae</taxon>
        <taxon>Streptophyta</taxon>
        <taxon>Embryophyta</taxon>
        <taxon>Tracheophyta</taxon>
        <taxon>Spermatophyta</taxon>
        <taxon>Magnoliopsida</taxon>
        <taxon>eudicotyledons</taxon>
        <taxon>Gunneridae</taxon>
        <taxon>Pentapetalae</taxon>
        <taxon>asterids</taxon>
        <taxon>campanulids</taxon>
        <taxon>Asterales</taxon>
        <taxon>Asteraceae</taxon>
        <taxon>Asteroideae</taxon>
        <taxon>Anthemideae</taxon>
        <taxon>Anthemidinae</taxon>
        <taxon>Tanacetum</taxon>
    </lineage>
</organism>
<name>A0A6L2JX54_TANCI</name>
<reference evidence="3" key="1">
    <citation type="journal article" date="2019" name="Sci. Rep.">
        <title>Draft genome of Tanacetum cinerariifolium, the natural source of mosquito coil.</title>
        <authorList>
            <person name="Yamashiro T."/>
            <person name="Shiraishi A."/>
            <person name="Satake H."/>
            <person name="Nakayama K."/>
        </authorList>
    </citation>
    <scope>NUCLEOTIDE SEQUENCE</scope>
</reference>
<protein>
    <recommendedName>
        <fullName evidence="2">Reverse transcriptase Ty1/copia-type domain-containing protein</fullName>
    </recommendedName>
</protein>
<evidence type="ECO:0000313" key="3">
    <source>
        <dbReference type="EMBL" id="GEU41117.1"/>
    </source>
</evidence>
<proteinExistence type="predicted"/>
<dbReference type="InterPro" id="IPR013103">
    <property type="entry name" value="RVT_2"/>
</dbReference>
<dbReference type="EMBL" id="BKCJ010001395">
    <property type="protein sequence ID" value="GEU41117.1"/>
    <property type="molecule type" value="Genomic_DNA"/>
</dbReference>
<evidence type="ECO:0000259" key="2">
    <source>
        <dbReference type="Pfam" id="PF07727"/>
    </source>
</evidence>
<dbReference type="PANTHER" id="PTHR11439:SF509">
    <property type="entry name" value="RNA-DIRECTED DNA POLYMERASE"/>
    <property type="match status" value="1"/>
</dbReference>
<feature type="region of interest" description="Disordered" evidence="1">
    <location>
        <begin position="587"/>
        <end position="607"/>
    </location>
</feature>
<feature type="region of interest" description="Disordered" evidence="1">
    <location>
        <begin position="695"/>
        <end position="729"/>
    </location>
</feature>
<comment type="caution">
    <text evidence="3">The sequence shown here is derived from an EMBL/GenBank/DDBJ whole genome shotgun (WGS) entry which is preliminary data.</text>
</comment>
<evidence type="ECO:0000256" key="1">
    <source>
        <dbReference type="SAM" id="MobiDB-lite"/>
    </source>
</evidence>
<dbReference type="PANTHER" id="PTHR11439">
    <property type="entry name" value="GAG-POL-RELATED RETROTRANSPOSON"/>
    <property type="match status" value="1"/>
</dbReference>
<accession>A0A6L2JX54</accession>
<dbReference type="Pfam" id="PF07727">
    <property type="entry name" value="RVT_2"/>
    <property type="match status" value="1"/>
</dbReference>
<gene>
    <name evidence="3" type="ORF">Tci_013095</name>
</gene>